<feature type="transmembrane region" description="Helical" evidence="5">
    <location>
        <begin position="153"/>
        <end position="171"/>
    </location>
</feature>
<sequence>MAGRLAPLTTREGDSGSRAAGLAPRLALLVVTVVFAGFVVNAFQYVLATRATLGHVAPAVFCLVVMMVLQLGLFSNPRADVRGRWGHVALLAQAAVALVPLAFYGRGWTGMQGFLAGDALLVLRPLAGWTVFGVIALVTGLVQYEISGVPPEAVYITNLTVVIGLVVYGLSRLRSLVRELDDARSELADLAVARERLRFARDLHDLLGFSLSAITLKADLARRLLPRDPSRARRELAEILGVSRQALSDVRAVASSYRDLSLDDEMASARSVLAAAEVVVTVKYERGDLPPRIRTVLATVLREGVTNLLRHSEAGNCGVTVARDEHAVSIEIVNDGVRDIGDSGDHGDGIGNLRSRVEALGGTLTAAAGPEETYRLHAVIPLRDGGDGGDVHATGSRRERRGRSGQSRRSGRSGRPEHGPAMAPRLGLAVATAVFTGYAVNATVFVAAARMSLGGTFVAESCVLVSLGLVLGFFSRPASRVRSPLGYALLTVQAVVTYLPIALFENPYLGLPGLLAGSLLLTLPTRFGLPLFLAVMVSMGGAHFLLGGDSISVTYGFLVTVNHGLVVFALSRLRSMVRDLHDARSELADLAVTRERLRFARDLHDLLGFSLSAVTLKSELTHRLVTRDPSRARRELTEILGVSRQALSDVRAVASSYRERSLDDEIASARGLLTSMDIEVTLRLEPCALTPDVRTTLATVLREGVANLLRHSGAQNCEVTLTCRDDRLTLRIVNDGVVPADGAAGDRPVASVGGSGGSGIRDLTVRVSELGGTLRAGTTADDTYRLQAEIPLTRA</sequence>
<dbReference type="EMBL" id="JBHMBS010000020">
    <property type="protein sequence ID" value="MFB9680069.1"/>
    <property type="molecule type" value="Genomic_DNA"/>
</dbReference>
<dbReference type="SUPFAM" id="SSF55874">
    <property type="entry name" value="ATPase domain of HSP90 chaperone/DNA topoisomerase II/histidine kinase"/>
    <property type="match status" value="2"/>
</dbReference>
<dbReference type="Gene3D" id="1.20.5.1930">
    <property type="match status" value="2"/>
</dbReference>
<keyword evidence="1" id="KW-0808">Transferase</keyword>
<evidence type="ECO:0000313" key="8">
    <source>
        <dbReference type="Proteomes" id="UP001589610"/>
    </source>
</evidence>
<feature type="transmembrane region" description="Helical" evidence="5">
    <location>
        <begin position="126"/>
        <end position="146"/>
    </location>
</feature>
<evidence type="ECO:0000259" key="6">
    <source>
        <dbReference type="Pfam" id="PF07730"/>
    </source>
</evidence>
<feature type="transmembrane region" description="Helical" evidence="5">
    <location>
        <begin position="26"/>
        <end position="47"/>
    </location>
</feature>
<dbReference type="RefSeq" id="WP_386161172.1">
    <property type="nucleotide sequence ID" value="NZ_JBHMBS010000020.1"/>
</dbReference>
<proteinExistence type="predicted"/>
<evidence type="ECO:0000256" key="4">
    <source>
        <dbReference type="SAM" id="MobiDB-lite"/>
    </source>
</evidence>
<keyword evidence="5" id="KW-0472">Membrane</keyword>
<evidence type="ECO:0000256" key="3">
    <source>
        <dbReference type="ARBA" id="ARBA00023012"/>
    </source>
</evidence>
<organism evidence="7 8">
    <name type="scientific">Streptosporangium vulgare</name>
    <dbReference type="NCBI Taxonomy" id="46190"/>
    <lineage>
        <taxon>Bacteria</taxon>
        <taxon>Bacillati</taxon>
        <taxon>Actinomycetota</taxon>
        <taxon>Actinomycetes</taxon>
        <taxon>Streptosporangiales</taxon>
        <taxon>Streptosporangiaceae</taxon>
        <taxon>Streptosporangium</taxon>
    </lineage>
</organism>
<evidence type="ECO:0000256" key="2">
    <source>
        <dbReference type="ARBA" id="ARBA00022777"/>
    </source>
</evidence>
<feature type="transmembrane region" description="Helical" evidence="5">
    <location>
        <begin position="455"/>
        <end position="474"/>
    </location>
</feature>
<gene>
    <name evidence="7" type="ORF">ACFFRH_31700</name>
</gene>
<feature type="transmembrane region" description="Helical" evidence="5">
    <location>
        <begin position="486"/>
        <end position="504"/>
    </location>
</feature>
<evidence type="ECO:0000256" key="1">
    <source>
        <dbReference type="ARBA" id="ARBA00022679"/>
    </source>
</evidence>
<keyword evidence="5" id="KW-1133">Transmembrane helix</keyword>
<evidence type="ECO:0000256" key="5">
    <source>
        <dbReference type="SAM" id="Phobius"/>
    </source>
</evidence>
<dbReference type="Gene3D" id="3.30.565.10">
    <property type="entry name" value="Histidine kinase-like ATPase, C-terminal domain"/>
    <property type="match status" value="2"/>
</dbReference>
<feature type="region of interest" description="Disordered" evidence="4">
    <location>
        <begin position="385"/>
        <end position="422"/>
    </location>
</feature>
<dbReference type="CDD" id="cd16917">
    <property type="entry name" value="HATPase_UhpB-NarQ-NarX-like"/>
    <property type="match status" value="2"/>
</dbReference>
<reference evidence="7 8" key="1">
    <citation type="submission" date="2024-09" db="EMBL/GenBank/DDBJ databases">
        <authorList>
            <person name="Sun Q."/>
            <person name="Mori K."/>
        </authorList>
    </citation>
    <scope>NUCLEOTIDE SEQUENCE [LARGE SCALE GENOMIC DNA]</scope>
    <source>
        <strain evidence="7 8">JCM 3028</strain>
    </source>
</reference>
<feature type="transmembrane region" description="Helical" evidence="5">
    <location>
        <begin position="553"/>
        <end position="571"/>
    </location>
</feature>
<dbReference type="InterPro" id="IPR036890">
    <property type="entry name" value="HATPase_C_sf"/>
</dbReference>
<keyword evidence="2 7" id="KW-0418">Kinase</keyword>
<keyword evidence="8" id="KW-1185">Reference proteome</keyword>
<feature type="transmembrane region" description="Helical" evidence="5">
    <location>
        <begin position="53"/>
        <end position="73"/>
    </location>
</feature>
<protein>
    <submittedName>
        <fullName evidence="7">Sensor histidine kinase</fullName>
    </submittedName>
</protein>
<feature type="domain" description="Signal transduction histidine kinase subgroup 3 dimerisation and phosphoacceptor" evidence="6">
    <location>
        <begin position="595"/>
        <end position="661"/>
    </location>
</feature>
<dbReference type="PANTHER" id="PTHR24421">
    <property type="entry name" value="NITRATE/NITRITE SENSOR PROTEIN NARX-RELATED"/>
    <property type="match status" value="1"/>
</dbReference>
<evidence type="ECO:0000313" key="7">
    <source>
        <dbReference type="EMBL" id="MFB9680069.1"/>
    </source>
</evidence>
<dbReference type="Proteomes" id="UP001589610">
    <property type="component" value="Unassembled WGS sequence"/>
</dbReference>
<dbReference type="InterPro" id="IPR050482">
    <property type="entry name" value="Sensor_HK_TwoCompSys"/>
</dbReference>
<feature type="transmembrane region" description="Helical" evidence="5">
    <location>
        <begin position="426"/>
        <end position="449"/>
    </location>
</feature>
<dbReference type="PANTHER" id="PTHR24421:SF63">
    <property type="entry name" value="SENSOR HISTIDINE KINASE DESK"/>
    <property type="match status" value="1"/>
</dbReference>
<feature type="transmembrane region" description="Helical" evidence="5">
    <location>
        <begin position="85"/>
        <end position="106"/>
    </location>
</feature>
<feature type="transmembrane region" description="Helical" evidence="5">
    <location>
        <begin position="527"/>
        <end position="546"/>
    </location>
</feature>
<dbReference type="GO" id="GO:0016301">
    <property type="term" value="F:kinase activity"/>
    <property type="evidence" value="ECO:0007669"/>
    <property type="project" value="UniProtKB-KW"/>
</dbReference>
<keyword evidence="3" id="KW-0902">Two-component regulatory system</keyword>
<dbReference type="Pfam" id="PF07730">
    <property type="entry name" value="HisKA_3"/>
    <property type="match status" value="2"/>
</dbReference>
<accession>A0ABV5TLR8</accession>
<comment type="caution">
    <text evidence="7">The sequence shown here is derived from an EMBL/GenBank/DDBJ whole genome shotgun (WGS) entry which is preliminary data.</text>
</comment>
<dbReference type="InterPro" id="IPR011712">
    <property type="entry name" value="Sig_transdc_His_kin_sub3_dim/P"/>
</dbReference>
<keyword evidence="5" id="KW-0812">Transmembrane</keyword>
<name>A0ABV5TLR8_9ACTN</name>
<feature type="domain" description="Signal transduction histidine kinase subgroup 3 dimerisation and phosphoacceptor" evidence="6">
    <location>
        <begin position="195"/>
        <end position="259"/>
    </location>
</feature>